<reference evidence="3 4" key="1">
    <citation type="submission" date="2020-06" db="EMBL/GenBank/DDBJ databases">
        <title>Genome sequence of 2 isolates from Red Sea Mangroves.</title>
        <authorList>
            <person name="Sefrji F."/>
            <person name="Michoud G."/>
            <person name="Merlino G."/>
            <person name="Daffonchio D."/>
        </authorList>
    </citation>
    <scope>NUCLEOTIDE SEQUENCE [LARGE SCALE GENOMIC DNA]</scope>
    <source>
        <strain evidence="3 4">R1DC25</strain>
    </source>
</reference>
<protein>
    <submittedName>
        <fullName evidence="3">Mu-like prophage major head subunit gpT family protein</fullName>
    </submittedName>
</protein>
<dbReference type="EMBL" id="CP058214">
    <property type="protein sequence ID" value="QPC44000.1"/>
    <property type="molecule type" value="Genomic_DNA"/>
</dbReference>
<dbReference type="Pfam" id="PF25209">
    <property type="entry name" value="Phage_capsid_4"/>
    <property type="match status" value="1"/>
</dbReference>
<organism evidence="3 4">
    <name type="scientific">Kaustia mangrovi</name>
    <dbReference type="NCBI Taxonomy" id="2593653"/>
    <lineage>
        <taxon>Bacteria</taxon>
        <taxon>Pseudomonadati</taxon>
        <taxon>Pseudomonadota</taxon>
        <taxon>Alphaproteobacteria</taxon>
        <taxon>Hyphomicrobiales</taxon>
        <taxon>Parvibaculaceae</taxon>
        <taxon>Kaustia</taxon>
    </lineage>
</organism>
<dbReference type="KEGG" id="kmn:HW532_15665"/>
<feature type="region of interest" description="Disordered" evidence="2">
    <location>
        <begin position="192"/>
        <end position="221"/>
    </location>
</feature>
<dbReference type="Proteomes" id="UP000593594">
    <property type="component" value="Chromosome"/>
</dbReference>
<evidence type="ECO:0000313" key="4">
    <source>
        <dbReference type="Proteomes" id="UP000593594"/>
    </source>
</evidence>
<evidence type="ECO:0000256" key="2">
    <source>
        <dbReference type="SAM" id="MobiDB-lite"/>
    </source>
</evidence>
<dbReference type="RefSeq" id="WP_213161363.1">
    <property type="nucleotide sequence ID" value="NZ_CP058214.1"/>
</dbReference>
<dbReference type="NCBIfam" id="NF045541">
    <property type="entry name" value="scaf_prot_MCP2"/>
    <property type="match status" value="1"/>
</dbReference>
<keyword evidence="1" id="KW-0175">Coiled coil</keyword>
<accession>A0A7S8C5X4</accession>
<evidence type="ECO:0000313" key="3">
    <source>
        <dbReference type="EMBL" id="QPC44000.1"/>
    </source>
</evidence>
<proteinExistence type="predicted"/>
<gene>
    <name evidence="3" type="ORF">HW532_15665</name>
</gene>
<name>A0A7S8C5X4_9HYPH</name>
<feature type="region of interest" description="Disordered" evidence="2">
    <location>
        <begin position="285"/>
        <end position="304"/>
    </location>
</feature>
<feature type="compositionally biased region" description="Basic and acidic residues" evidence="2">
    <location>
        <begin position="192"/>
        <end position="212"/>
    </location>
</feature>
<feature type="coiled-coil region" evidence="1">
    <location>
        <begin position="232"/>
        <end position="259"/>
    </location>
</feature>
<evidence type="ECO:0000256" key="1">
    <source>
        <dbReference type="SAM" id="Coils"/>
    </source>
</evidence>
<keyword evidence="4" id="KW-1185">Reference proteome</keyword>
<dbReference type="AlphaFoldDB" id="A0A7S8C5X4"/>
<sequence>MSDTATDKKRRQLPPLYRGEVEIRADTADDDERTVEMVWTTGSRVLRRRFFGEDFYEELSLDPKHVRMDRLTSGGAPLLNAHNSWDARDVVGVIEGASLEKKRGICTARFSKREDVGPIFQDVRDGILRNVSVGYRVYKMEQVEGGDGQTPVYRAVDWEPYEVSIVPMGADPGAQMRGTDQTAPNDCEFVTRTEEGDMSKTDDPTKEADKTRANPAETPATPETVDLNAVRNEASRDALKKERQRIADLEKIARAAKIDDETLRSWKESDITADEARTAALDHLHEKSEEVQTQSQRADASVMEDEREKWIRGVEDSIITRAGLTGLITDAAKARGETVKLDAGEFRGMTLSEIARDCLERAGVKTRGMDRQKMVGLSFTHRSSITQSTSDFGVALENVMHKTLQAAYATQPDTWTRFCKRGQVSDFRPHNKYRMGMFGRLDKVMENGEFKNKKIRDAEKELISAGTVGNVINLSRQTIINDDMGVFNDLAAMLGRAARLSVEVDVYGLLAENAGAGPTMSDGKALFHADHGNISTTAGAPSVATFEAARVQMGKLKDPWGAEYIDLRPAIWLGPLSLGGQARVVNDAQYDVDVVNKLQVPNKVRGLFSDIVDTPRLDGNPWYLFADPGTAPVIEVVFLDGIEEPFLDMMDGWRVDGVEWKVRLDYGVGARDWRGVQKNPGA</sequence>